<protein>
    <submittedName>
        <fullName evidence="1">Uncharacterized protein</fullName>
    </submittedName>
</protein>
<dbReference type="Proteomes" id="UP000001646">
    <property type="component" value="Unplaced"/>
</dbReference>
<reference evidence="1" key="3">
    <citation type="submission" date="2025-09" db="UniProtKB">
        <authorList>
            <consortium name="Ensembl"/>
        </authorList>
    </citation>
    <scope>IDENTIFICATION</scope>
</reference>
<dbReference type="InParanoid" id="A0A803T777"/>
<reference evidence="1" key="1">
    <citation type="submission" date="2009-12" db="EMBL/GenBank/DDBJ databases">
        <title>The Genome Sequence of Anolis carolinensis (Green Anole Lizard).</title>
        <authorList>
            <consortium name="The Genome Sequencing Platform"/>
            <person name="Di Palma F."/>
            <person name="Alfoldi J."/>
            <person name="Heiman D."/>
            <person name="Young S."/>
            <person name="Grabherr M."/>
            <person name="Johnson J."/>
            <person name="Lander E.S."/>
            <person name="Lindblad-Toh K."/>
        </authorList>
    </citation>
    <scope>NUCLEOTIDE SEQUENCE [LARGE SCALE GENOMIC DNA]</scope>
    <source>
        <strain evidence="1">JBL SC #1</strain>
    </source>
</reference>
<evidence type="ECO:0000313" key="2">
    <source>
        <dbReference type="Proteomes" id="UP000001646"/>
    </source>
</evidence>
<evidence type="ECO:0000313" key="1">
    <source>
        <dbReference type="Ensembl" id="ENSACAP00000031067.1"/>
    </source>
</evidence>
<dbReference type="Ensembl" id="ENSACAT00000055851.1">
    <property type="protein sequence ID" value="ENSACAP00000031067.1"/>
    <property type="gene ID" value="ENSACAG00000043908.1"/>
</dbReference>
<dbReference type="AlphaFoldDB" id="A0A803T777"/>
<proteinExistence type="predicted"/>
<keyword evidence="2" id="KW-1185">Reference proteome</keyword>
<organism evidence="1 2">
    <name type="scientific">Anolis carolinensis</name>
    <name type="common">Green anole</name>
    <name type="synonym">American chameleon</name>
    <dbReference type="NCBI Taxonomy" id="28377"/>
    <lineage>
        <taxon>Eukaryota</taxon>
        <taxon>Metazoa</taxon>
        <taxon>Chordata</taxon>
        <taxon>Craniata</taxon>
        <taxon>Vertebrata</taxon>
        <taxon>Euteleostomi</taxon>
        <taxon>Lepidosauria</taxon>
        <taxon>Squamata</taxon>
        <taxon>Bifurcata</taxon>
        <taxon>Unidentata</taxon>
        <taxon>Episquamata</taxon>
        <taxon>Toxicofera</taxon>
        <taxon>Iguania</taxon>
        <taxon>Dactyloidae</taxon>
        <taxon>Anolis</taxon>
    </lineage>
</organism>
<accession>A0A803T777</accession>
<reference evidence="1" key="2">
    <citation type="submission" date="2025-08" db="UniProtKB">
        <authorList>
            <consortium name="Ensembl"/>
        </authorList>
    </citation>
    <scope>IDENTIFICATION</scope>
</reference>
<sequence length="91" mass="10930">MVCPGYNQWEIWQLLFSHYGQTCQYCFHISLFHVHLDSILTSAVKLGSLLQLTDGSLCSLSPRDKEKCRHWIFYFLEYLNHARFWGRHPYF</sequence>
<name>A0A803T777_ANOCA</name>